<name>X0TVR6_9ZZZZ</name>
<feature type="non-terminal residue" evidence="1">
    <location>
        <position position="1"/>
    </location>
</feature>
<proteinExistence type="predicted"/>
<protein>
    <recommendedName>
        <fullName evidence="2">Vesicle transport v-SNARE N-terminal domain-containing protein</fullName>
    </recommendedName>
</protein>
<dbReference type="SUPFAM" id="SSF58113">
    <property type="entry name" value="Apolipoprotein A-I"/>
    <property type="match status" value="1"/>
</dbReference>
<comment type="caution">
    <text evidence="1">The sequence shown here is derived from an EMBL/GenBank/DDBJ whole genome shotgun (WGS) entry which is preliminary data.</text>
</comment>
<dbReference type="AlphaFoldDB" id="X0TVR6"/>
<organism evidence="1">
    <name type="scientific">marine sediment metagenome</name>
    <dbReference type="NCBI Taxonomy" id="412755"/>
    <lineage>
        <taxon>unclassified sequences</taxon>
        <taxon>metagenomes</taxon>
        <taxon>ecological metagenomes</taxon>
    </lineage>
</organism>
<accession>X0TVR6</accession>
<reference evidence="1" key="1">
    <citation type="journal article" date="2014" name="Front. Microbiol.">
        <title>High frequency of phylogenetically diverse reductive dehalogenase-homologous genes in deep subseafloor sedimentary metagenomes.</title>
        <authorList>
            <person name="Kawai M."/>
            <person name="Futagami T."/>
            <person name="Toyoda A."/>
            <person name="Takaki Y."/>
            <person name="Nishi S."/>
            <person name="Hori S."/>
            <person name="Arai W."/>
            <person name="Tsubouchi T."/>
            <person name="Morono Y."/>
            <person name="Uchiyama I."/>
            <person name="Ito T."/>
            <person name="Fujiyama A."/>
            <person name="Inagaki F."/>
            <person name="Takami H."/>
        </authorList>
    </citation>
    <scope>NUCLEOTIDE SEQUENCE</scope>
    <source>
        <strain evidence="1">Expedition CK06-06</strain>
    </source>
</reference>
<evidence type="ECO:0000313" key="1">
    <source>
        <dbReference type="EMBL" id="GAF97344.1"/>
    </source>
</evidence>
<sequence length="122" mass="14256">TMKEVKQETQDVIQALKGYSVEQRDEATKKTKTALDNLDTRIDELETRIDKSWDKMSETTRRESRESLKELRKQRVKLAEWYGSLKSSSVDAWEHVKKGFSESFKAIHNAWGKAVEEFDSNE</sequence>
<dbReference type="EMBL" id="BARS01012129">
    <property type="protein sequence ID" value="GAF97344.1"/>
    <property type="molecule type" value="Genomic_DNA"/>
</dbReference>
<evidence type="ECO:0008006" key="2">
    <source>
        <dbReference type="Google" id="ProtNLM"/>
    </source>
</evidence>
<dbReference type="Gene3D" id="1.20.120.20">
    <property type="entry name" value="Apolipoprotein"/>
    <property type="match status" value="1"/>
</dbReference>
<gene>
    <name evidence="1" type="ORF">S01H1_21762</name>
</gene>